<organism evidence="1 2">
    <name type="scientific">Naganishia friedmannii</name>
    <dbReference type="NCBI Taxonomy" id="89922"/>
    <lineage>
        <taxon>Eukaryota</taxon>
        <taxon>Fungi</taxon>
        <taxon>Dikarya</taxon>
        <taxon>Basidiomycota</taxon>
        <taxon>Agaricomycotina</taxon>
        <taxon>Tremellomycetes</taxon>
        <taxon>Filobasidiales</taxon>
        <taxon>Filobasidiaceae</taxon>
        <taxon>Naganishia</taxon>
    </lineage>
</organism>
<keyword evidence="2" id="KW-1185">Reference proteome</keyword>
<protein>
    <submittedName>
        <fullName evidence="1">Uncharacterized protein</fullName>
    </submittedName>
</protein>
<accession>A0ACC2UY56</accession>
<evidence type="ECO:0000313" key="1">
    <source>
        <dbReference type="EMBL" id="KAJ9091605.1"/>
    </source>
</evidence>
<proteinExistence type="predicted"/>
<evidence type="ECO:0000313" key="2">
    <source>
        <dbReference type="Proteomes" id="UP001227268"/>
    </source>
</evidence>
<sequence>MRVPLEDSTIQQGIDDKETVQQHVVRSDTARCKVQAEFEQSGSPLKMQQALSRLRLTKAREALADANDLALRRSGARGKEARTRQLVAEEVSRRTEKVPKRERSSSPRTTECSLRLISGRSEAEWEAEEAMTKKKEHIEASIQKGKETAKMTGDENRLRLVKSQQKKNACIAVCATRRSLGYRAKRHRWSVQLNRDLAGSHLSSRTEIVQDDVERRVKMSLPQPTKLRTSGDLIHFQDVAFRYPKTKTNVVVGVSFTVGQTGRCPFIGANGEGKSTIAKLVLGELQPTSGTITRHPTMKIGYFSQMSVEELSALSEEGDAPVTALTYIMAYFAKRGEAVEEQDAGGVPLREASDHEGSDKSALDSNPEDKENVRKGNTYRVGGGKARSTPGGMTQYIGIVERTMAKRDAAIKVG</sequence>
<comment type="caution">
    <text evidence="1">The sequence shown here is derived from an EMBL/GenBank/DDBJ whole genome shotgun (WGS) entry which is preliminary data.</text>
</comment>
<dbReference type="Proteomes" id="UP001227268">
    <property type="component" value="Unassembled WGS sequence"/>
</dbReference>
<reference evidence="1" key="1">
    <citation type="submission" date="2023-04" db="EMBL/GenBank/DDBJ databases">
        <title>Draft Genome sequencing of Naganishia species isolated from polar environments using Oxford Nanopore Technology.</title>
        <authorList>
            <person name="Leo P."/>
            <person name="Venkateswaran K."/>
        </authorList>
    </citation>
    <scope>NUCLEOTIDE SEQUENCE</scope>
    <source>
        <strain evidence="1">MNA-CCFEE 5423</strain>
    </source>
</reference>
<gene>
    <name evidence="1" type="ORF">QFC21_007145</name>
</gene>
<name>A0ACC2UY56_9TREE</name>
<dbReference type="EMBL" id="JASBWT010000049">
    <property type="protein sequence ID" value="KAJ9091605.1"/>
    <property type="molecule type" value="Genomic_DNA"/>
</dbReference>